<dbReference type="EMBL" id="JACHHU010000034">
    <property type="protein sequence ID" value="MBB6544685.1"/>
    <property type="molecule type" value="Genomic_DNA"/>
</dbReference>
<name>A0A7X0NJR1_9GAMM</name>
<accession>A0A7X0NJR1</accession>
<gene>
    <name evidence="2" type="ORF">HNQ55_003218</name>
</gene>
<reference evidence="2 3" key="1">
    <citation type="submission" date="2020-08" db="EMBL/GenBank/DDBJ databases">
        <title>Genomic Encyclopedia of Type Strains, Phase IV (KMG-IV): sequencing the most valuable type-strain genomes for metagenomic binning, comparative biology and taxonomic classification.</title>
        <authorList>
            <person name="Goeker M."/>
        </authorList>
    </citation>
    <scope>NUCLEOTIDE SEQUENCE [LARGE SCALE GENOMIC DNA]</scope>
    <source>
        <strain evidence="2 3">DSM 26287</strain>
    </source>
</reference>
<dbReference type="RefSeq" id="WP_184426035.1">
    <property type="nucleotide sequence ID" value="NZ_AP027362.1"/>
</dbReference>
<organism evidence="2 3">
    <name type="scientific">Thalassotalea piscium</name>
    <dbReference type="NCBI Taxonomy" id="1230533"/>
    <lineage>
        <taxon>Bacteria</taxon>
        <taxon>Pseudomonadati</taxon>
        <taxon>Pseudomonadota</taxon>
        <taxon>Gammaproteobacteria</taxon>
        <taxon>Alteromonadales</taxon>
        <taxon>Colwelliaceae</taxon>
        <taxon>Thalassotalea</taxon>
    </lineage>
</organism>
<evidence type="ECO:0000313" key="3">
    <source>
        <dbReference type="Proteomes" id="UP000537141"/>
    </source>
</evidence>
<comment type="caution">
    <text evidence="2">The sequence shown here is derived from an EMBL/GenBank/DDBJ whole genome shotgun (WGS) entry which is preliminary data.</text>
</comment>
<evidence type="ECO:0000256" key="1">
    <source>
        <dbReference type="SAM" id="MobiDB-lite"/>
    </source>
</evidence>
<proteinExistence type="predicted"/>
<dbReference type="Proteomes" id="UP000537141">
    <property type="component" value="Unassembled WGS sequence"/>
</dbReference>
<sequence>MMDHPKVERLNSLFEKMLSNNANSVEQHELTALYQEYINDGRDTNSGSYQRKNTRAEVKAK</sequence>
<dbReference type="AlphaFoldDB" id="A0A7X0NJR1"/>
<keyword evidence="3" id="KW-1185">Reference proteome</keyword>
<evidence type="ECO:0000313" key="2">
    <source>
        <dbReference type="EMBL" id="MBB6544685.1"/>
    </source>
</evidence>
<feature type="region of interest" description="Disordered" evidence="1">
    <location>
        <begin position="40"/>
        <end position="61"/>
    </location>
</feature>
<protein>
    <submittedName>
        <fullName evidence="2">Uncharacterized protein YnzC (UPF0291/DUF896 family)</fullName>
    </submittedName>
</protein>